<dbReference type="RefSeq" id="WP_162483870.1">
    <property type="nucleotide sequence ID" value="NZ_CP108200.1"/>
</dbReference>
<protein>
    <submittedName>
        <fullName evidence="1">Uncharacterized protein</fullName>
    </submittedName>
</protein>
<sequence length="149" mass="15478">MLVVAFQEPGRAVAVGVGIVEDADRSPARLGGDDGWLIQPGELGAGPGEVVGGGAEEGRVSDGRDVASGAGAAAIDTVGLIVWFAVQARPRWQARVAPPLRVLPPALLFCAYATVVASAAAYDRIDWDYWLPPSGSRRIIARDLCGRAS</sequence>
<gene>
    <name evidence="1" type="ORF">OHB34_04745</name>
</gene>
<dbReference type="EMBL" id="CP108200">
    <property type="protein sequence ID" value="WTS00020.1"/>
    <property type="molecule type" value="Genomic_DNA"/>
</dbReference>
<organism evidence="1 2">
    <name type="scientific">Streptomyces anthocyanicus</name>
    <dbReference type="NCBI Taxonomy" id="68174"/>
    <lineage>
        <taxon>Bacteria</taxon>
        <taxon>Bacillati</taxon>
        <taxon>Actinomycetota</taxon>
        <taxon>Actinomycetes</taxon>
        <taxon>Kitasatosporales</taxon>
        <taxon>Streptomycetaceae</taxon>
        <taxon>Streptomyces</taxon>
        <taxon>Streptomyces violaceoruber group</taxon>
    </lineage>
</organism>
<reference evidence="1 2" key="1">
    <citation type="submission" date="2022-10" db="EMBL/GenBank/DDBJ databases">
        <title>The complete genomes of actinobacterial strains from the NBC collection.</title>
        <authorList>
            <person name="Joergensen T.S."/>
            <person name="Alvarez Arevalo M."/>
            <person name="Sterndorff E.B."/>
            <person name="Faurdal D."/>
            <person name="Vuksanovic O."/>
            <person name="Mourched A.-S."/>
            <person name="Charusanti P."/>
            <person name="Shaw S."/>
            <person name="Blin K."/>
            <person name="Weber T."/>
        </authorList>
    </citation>
    <scope>NUCLEOTIDE SEQUENCE [LARGE SCALE GENOMIC DNA]</scope>
    <source>
        <strain evidence="1 2">NBC_00116</strain>
    </source>
</reference>
<evidence type="ECO:0000313" key="2">
    <source>
        <dbReference type="Proteomes" id="UP001622731"/>
    </source>
</evidence>
<name>A0ABZ1MA74_9ACTN</name>
<evidence type="ECO:0000313" key="1">
    <source>
        <dbReference type="EMBL" id="WTS00020.1"/>
    </source>
</evidence>
<dbReference type="GeneID" id="91388082"/>
<dbReference type="Proteomes" id="UP001622731">
    <property type="component" value="Chromosome"/>
</dbReference>
<keyword evidence="2" id="KW-1185">Reference proteome</keyword>
<proteinExistence type="predicted"/>
<accession>A0ABZ1MA74</accession>